<dbReference type="AlphaFoldDB" id="A0A2J7ZWQ9"/>
<evidence type="ECO:0000313" key="4">
    <source>
        <dbReference type="EMBL" id="PNH04710.1"/>
    </source>
</evidence>
<protein>
    <submittedName>
        <fullName evidence="4">Beta-galactosidase</fullName>
    </submittedName>
</protein>
<dbReference type="InterPro" id="IPR003476">
    <property type="entry name" value="Glyco_hydro_42"/>
</dbReference>
<dbReference type="GO" id="GO:0004565">
    <property type="term" value="F:beta-galactosidase activity"/>
    <property type="evidence" value="ECO:0007669"/>
    <property type="project" value="InterPro"/>
</dbReference>
<organism evidence="4 5">
    <name type="scientific">Tetrabaena socialis</name>
    <dbReference type="NCBI Taxonomy" id="47790"/>
    <lineage>
        <taxon>Eukaryota</taxon>
        <taxon>Viridiplantae</taxon>
        <taxon>Chlorophyta</taxon>
        <taxon>core chlorophytes</taxon>
        <taxon>Chlorophyceae</taxon>
        <taxon>CS clade</taxon>
        <taxon>Chlamydomonadales</taxon>
        <taxon>Tetrabaenaceae</taxon>
        <taxon>Tetrabaena</taxon>
    </lineage>
</organism>
<dbReference type="PANTHER" id="PTHR36447">
    <property type="entry name" value="BETA-GALACTOSIDASE GANA"/>
    <property type="match status" value="1"/>
</dbReference>
<evidence type="ECO:0000256" key="1">
    <source>
        <dbReference type="ARBA" id="ARBA00022801"/>
    </source>
</evidence>
<keyword evidence="2" id="KW-0326">Glycosidase</keyword>
<accession>A0A2J7ZWQ9</accession>
<dbReference type="PANTHER" id="PTHR36447:SF1">
    <property type="entry name" value="BETA-GALACTOSIDASE GANA"/>
    <property type="match status" value="1"/>
</dbReference>
<dbReference type="OrthoDB" id="524207at2759"/>
<proteinExistence type="predicted"/>
<evidence type="ECO:0000256" key="2">
    <source>
        <dbReference type="ARBA" id="ARBA00023295"/>
    </source>
</evidence>
<keyword evidence="1" id="KW-0378">Hydrolase</keyword>
<dbReference type="GO" id="GO:0005975">
    <property type="term" value="P:carbohydrate metabolic process"/>
    <property type="evidence" value="ECO:0007669"/>
    <property type="project" value="InterPro"/>
</dbReference>
<evidence type="ECO:0000313" key="5">
    <source>
        <dbReference type="Proteomes" id="UP000236333"/>
    </source>
</evidence>
<reference evidence="4 5" key="1">
    <citation type="journal article" date="2017" name="Mol. Biol. Evol.">
        <title>The 4-celled Tetrabaena socialis nuclear genome reveals the essential components for genetic control of cell number at the origin of multicellularity in the volvocine lineage.</title>
        <authorList>
            <person name="Featherston J."/>
            <person name="Arakaki Y."/>
            <person name="Hanschen E.R."/>
            <person name="Ferris P.J."/>
            <person name="Michod R.E."/>
            <person name="Olson B.J.S.C."/>
            <person name="Nozaki H."/>
            <person name="Durand P.M."/>
        </authorList>
    </citation>
    <scope>NUCLEOTIDE SEQUENCE [LARGE SCALE GENOMIC DNA]</scope>
    <source>
        <strain evidence="4 5">NIES-571</strain>
    </source>
</reference>
<keyword evidence="5" id="KW-1185">Reference proteome</keyword>
<dbReference type="SUPFAM" id="SSF51445">
    <property type="entry name" value="(Trans)glycosidases"/>
    <property type="match status" value="1"/>
</dbReference>
<gene>
    <name evidence="4" type="ORF">TSOC_009089</name>
</gene>
<dbReference type="Proteomes" id="UP000236333">
    <property type="component" value="Unassembled WGS sequence"/>
</dbReference>
<dbReference type="Gene3D" id="3.20.20.80">
    <property type="entry name" value="Glycosidases"/>
    <property type="match status" value="1"/>
</dbReference>
<name>A0A2J7ZWQ9_9CHLO</name>
<dbReference type="Pfam" id="PF02449">
    <property type="entry name" value="Glyco_hydro_42"/>
    <property type="match status" value="1"/>
</dbReference>
<dbReference type="EMBL" id="PGGS01000365">
    <property type="protein sequence ID" value="PNH04710.1"/>
    <property type="molecule type" value="Genomic_DNA"/>
</dbReference>
<dbReference type="InterPro" id="IPR013529">
    <property type="entry name" value="Glyco_hydro_42_N"/>
</dbReference>
<sequence>MLTRPPSPTLHSPPGTIFLELSMFYDALTDKPQSSKLVSTLQRMHESGITTVVFSASWEWLNPEPDQLRTAYLNMLMDAACKSTDLKVDMILDLVAAPQWLWNRYFDARAFDSDGRNYTRLSWFHPLGGEAARAFLGKAATYLAQTYPGCVQAIQPVYNNEYEAKFTQEFDAFQDYSPYALAAFREWLSAKRPHVELVNLRWGTGFKSWGEVVPPKLHSGNFIGADFSARYHDWLRFREEFGADTYNRACATVQKAGLQCFHHFPEFFTVLDAIYGAAMFKRIAASPHTDFLIMDSNFMTPYGTVMNTHKLRLYISAAHSYGKPVYFEAAVERFPLLGLLAAGYQSAMLAGADSVGITNWHTRVEMNATLGAIMRAAPECRACELVGVFVHLDSCSAWHGLQWGRAQTDPLHNFIEDLAERLSEHCGTDVAVYIELDRFLADMPTFTRAVFVEPLVLYGNGELESYIAVKGALKALPHQLLQLPTNITSGPSLVVLQEL</sequence>
<dbReference type="InterPro" id="IPR017853">
    <property type="entry name" value="GH"/>
</dbReference>
<feature type="domain" description="Glycoside hydrolase family 42 N-terminal" evidence="3">
    <location>
        <begin position="39"/>
        <end position="260"/>
    </location>
</feature>
<evidence type="ECO:0000259" key="3">
    <source>
        <dbReference type="Pfam" id="PF02449"/>
    </source>
</evidence>
<comment type="caution">
    <text evidence="4">The sequence shown here is derived from an EMBL/GenBank/DDBJ whole genome shotgun (WGS) entry which is preliminary data.</text>
</comment>
<dbReference type="GO" id="GO:0009341">
    <property type="term" value="C:beta-galactosidase complex"/>
    <property type="evidence" value="ECO:0007669"/>
    <property type="project" value="InterPro"/>
</dbReference>